<dbReference type="GeneID" id="25984539"/>
<accession>J5QZ50</accession>
<gene>
    <name evidence="5" type="ORF">A1Q1_01025</name>
</gene>
<dbReference type="Pfam" id="PF04082">
    <property type="entry name" value="Fungal_trans"/>
    <property type="match status" value="1"/>
</dbReference>
<evidence type="ECO:0000313" key="6">
    <source>
        <dbReference type="Proteomes" id="UP000002748"/>
    </source>
</evidence>
<dbReference type="RefSeq" id="XP_014181123.1">
    <property type="nucleotide sequence ID" value="XM_014325648.1"/>
</dbReference>
<name>J5QZ50_TRIAS</name>
<dbReference type="PANTHER" id="PTHR47431">
    <property type="entry name" value="ZN(II)2CYS6 TRANSCRIPTION FACTOR (EUROFUNG)-RELATED"/>
    <property type="match status" value="1"/>
</dbReference>
<dbReference type="Gene3D" id="4.10.240.10">
    <property type="entry name" value="Zn(2)-C6 fungal-type DNA-binding domain"/>
    <property type="match status" value="1"/>
</dbReference>
<dbReference type="CDD" id="cd12148">
    <property type="entry name" value="fungal_TF_MHR"/>
    <property type="match status" value="1"/>
</dbReference>
<feature type="compositionally biased region" description="Low complexity" evidence="3">
    <location>
        <begin position="510"/>
        <end position="559"/>
    </location>
</feature>
<evidence type="ECO:0000256" key="2">
    <source>
        <dbReference type="ARBA" id="ARBA00023242"/>
    </source>
</evidence>
<feature type="compositionally biased region" description="Low complexity" evidence="3">
    <location>
        <begin position="451"/>
        <end position="477"/>
    </location>
</feature>
<dbReference type="Proteomes" id="UP000002748">
    <property type="component" value="Unassembled WGS sequence"/>
</dbReference>
<feature type="region of interest" description="Disordered" evidence="3">
    <location>
        <begin position="709"/>
        <end position="741"/>
    </location>
</feature>
<keyword evidence="2" id="KW-0539">Nucleus</keyword>
<reference evidence="5 6" key="1">
    <citation type="journal article" date="2012" name="Eukaryot. Cell">
        <title>Draft genome sequence of CBS 2479, the standard type strain of Trichosporon asahii.</title>
        <authorList>
            <person name="Yang R.Y."/>
            <person name="Li H.T."/>
            <person name="Zhu H."/>
            <person name="Zhou G.P."/>
            <person name="Wang M."/>
            <person name="Wang L."/>
        </authorList>
    </citation>
    <scope>NUCLEOTIDE SEQUENCE [LARGE SCALE GENOMIC DNA]</scope>
    <source>
        <strain evidence="6">ATCC 90039 / CBS 2479 / JCM 2466 / KCTC 7840 / NCYC 2677 / UAMH 7654</strain>
    </source>
</reference>
<evidence type="ECO:0000256" key="1">
    <source>
        <dbReference type="ARBA" id="ARBA00022723"/>
    </source>
</evidence>
<feature type="compositionally biased region" description="Polar residues" evidence="3">
    <location>
        <begin position="488"/>
        <end position="508"/>
    </location>
</feature>
<dbReference type="KEGG" id="tasa:A1Q1_01025"/>
<feature type="compositionally biased region" description="Basic and acidic residues" evidence="3">
    <location>
        <begin position="12"/>
        <end position="23"/>
    </location>
</feature>
<keyword evidence="1" id="KW-0479">Metal-binding</keyword>
<dbReference type="EMBL" id="ALBS01000145">
    <property type="protein sequence ID" value="EJT49873.1"/>
    <property type="molecule type" value="Genomic_DNA"/>
</dbReference>
<dbReference type="PROSITE" id="PS00463">
    <property type="entry name" value="ZN2_CY6_FUNGAL_1"/>
    <property type="match status" value="1"/>
</dbReference>
<proteinExistence type="predicted"/>
<feature type="region of interest" description="Disordered" evidence="3">
    <location>
        <begin position="1"/>
        <end position="23"/>
    </location>
</feature>
<evidence type="ECO:0000256" key="3">
    <source>
        <dbReference type="SAM" id="MobiDB-lite"/>
    </source>
</evidence>
<feature type="region of interest" description="Disordered" evidence="3">
    <location>
        <begin position="417"/>
        <end position="595"/>
    </location>
</feature>
<feature type="compositionally biased region" description="Polar residues" evidence="3">
    <location>
        <begin position="429"/>
        <end position="443"/>
    </location>
</feature>
<dbReference type="OrthoDB" id="39175at2759"/>
<protein>
    <recommendedName>
        <fullName evidence="4">Zn(2)-C6 fungal-type domain-containing protein</fullName>
    </recommendedName>
</protein>
<feature type="compositionally biased region" description="Polar residues" evidence="3">
    <location>
        <begin position="723"/>
        <end position="741"/>
    </location>
</feature>
<dbReference type="InterPro" id="IPR007219">
    <property type="entry name" value="XnlR_reg_dom"/>
</dbReference>
<dbReference type="SUPFAM" id="SSF57701">
    <property type="entry name" value="Zn2/Cys6 DNA-binding domain"/>
    <property type="match status" value="1"/>
</dbReference>
<dbReference type="PROSITE" id="PS50048">
    <property type="entry name" value="ZN2_CY6_FUNGAL_2"/>
    <property type="match status" value="1"/>
</dbReference>
<sequence>MQQPVSCNTGKWVEKSHNKDKEGPVKSACLSCRTKKAKCDGGRPVCGQCIRKNLECIYIKSKRGGARKKKVPGQPPPLVEFLKKLDELIVPPKFTLPHPGPQSGEDASNRVRVFESREEILRCYYSEIHPYLPMLPPRHYLVDVLPELLPVSPLLMATQTILTLAPHPLDRDPRDPLSKRLRSAASAQIGKETLDLIDYKLSRGEHSIENVQALIMLSVWEWGSTNNSDIAMARITRAIQVAYLMGLNEIDKPYGERGSLEGINWRRDMLRRTWWCLYVFQISNAMVSGQAPPIMSTEKVHVDFPVCSDKDRTWATWVNCIRQCLNICMMVRQMAMSPNQGDGQKMINLDRHVIELIKETERGSKIQHVPGGEEDVAKNQQINTGLALAVTHIQIHRLQAFPEVSLFSKKICGFPQPVEQSDDEDDSYGMQSSASQPSNSAVNSPEPKVESASPQSQSQPLTQQSLMQQQQQMMVAQDGAPQQAGFPSFNQPPTNLAQWAHQAQQTAFIQPRQQQTNAQQQQFQTPPSQQQQRQQFQSPQGLQQQQQQQFQAPQQTLQNFATNGMMNRPPIDLHKPLPPLPGQMAPAQQPPPRGSSMMNVSNPGQLRQQPQQPVDPMVQLGASGFDVSNMDFSAMYPAAEAFDSQLMQQWNYELQRWDGMTDDMWVPDAYPSSLPKPWFAEDGGAANMISQAREGGAFVPIPDFQPMPQQQFGQPQNNAQQISNNTTPYHSDTPNDTKLNGQDGTVATGKKHKAWGVNEEGEVVANDDVKRAEMATAFPPGISLARCAMAAHAIVRLQVLHRSAALAMDAGVPRWLPFCSCGLVSGAYAFLLLVLAVQAETAFGDTDNREEEIESLLTNVQILAAGLEAYGVMWDGIDMMAREVKAAVDAAKRLPLELQSQRSQSSGPPGDTPQAVTLPIPPEQPVVQQPIMQQQAPQLQPIQQQPFGHPSQPGQPNLAQQMQQMGMH</sequence>
<dbReference type="InterPro" id="IPR001138">
    <property type="entry name" value="Zn2Cys6_DnaBD"/>
</dbReference>
<dbReference type="CDD" id="cd00067">
    <property type="entry name" value="GAL4"/>
    <property type="match status" value="1"/>
</dbReference>
<feature type="region of interest" description="Disordered" evidence="3">
    <location>
        <begin position="899"/>
        <end position="968"/>
    </location>
</feature>
<comment type="caution">
    <text evidence="5">The sequence shown here is derived from an EMBL/GenBank/DDBJ whole genome shotgun (WGS) entry which is preliminary data.</text>
</comment>
<dbReference type="VEuPathDB" id="FungiDB:A1Q1_01025"/>
<evidence type="ECO:0000313" key="5">
    <source>
        <dbReference type="EMBL" id="EJT49873.1"/>
    </source>
</evidence>
<evidence type="ECO:0000259" key="4">
    <source>
        <dbReference type="PROSITE" id="PS50048"/>
    </source>
</evidence>
<dbReference type="GO" id="GO:0006351">
    <property type="term" value="P:DNA-templated transcription"/>
    <property type="evidence" value="ECO:0007669"/>
    <property type="project" value="InterPro"/>
</dbReference>
<dbReference type="HOGENOM" id="CLU_306127_0_0_1"/>
<dbReference type="AlphaFoldDB" id="J5QZ50"/>
<organism evidence="5 6">
    <name type="scientific">Trichosporon asahii var. asahii (strain ATCC 90039 / CBS 2479 / JCM 2466 / KCTC 7840 / NBRC 103889/ NCYC 2677 / UAMH 7654)</name>
    <name type="common">Yeast</name>
    <dbReference type="NCBI Taxonomy" id="1186058"/>
    <lineage>
        <taxon>Eukaryota</taxon>
        <taxon>Fungi</taxon>
        <taxon>Dikarya</taxon>
        <taxon>Basidiomycota</taxon>
        <taxon>Agaricomycotina</taxon>
        <taxon>Tremellomycetes</taxon>
        <taxon>Trichosporonales</taxon>
        <taxon>Trichosporonaceae</taxon>
        <taxon>Trichosporon</taxon>
    </lineage>
</organism>
<feature type="compositionally biased region" description="Low complexity" evidence="3">
    <location>
        <begin position="709"/>
        <end position="722"/>
    </location>
</feature>
<dbReference type="GO" id="GO:0008270">
    <property type="term" value="F:zinc ion binding"/>
    <property type="evidence" value="ECO:0007669"/>
    <property type="project" value="InterPro"/>
</dbReference>
<dbReference type="SMART" id="SM00906">
    <property type="entry name" value="Fungal_trans"/>
    <property type="match status" value="1"/>
</dbReference>
<dbReference type="InterPro" id="IPR036864">
    <property type="entry name" value="Zn2-C6_fun-type_DNA-bd_sf"/>
</dbReference>
<dbReference type="Pfam" id="PF00172">
    <property type="entry name" value="Zn_clus"/>
    <property type="match status" value="1"/>
</dbReference>
<feature type="compositionally biased region" description="Low complexity" evidence="3">
    <location>
        <begin position="925"/>
        <end position="946"/>
    </location>
</feature>
<dbReference type="PANTHER" id="PTHR47431:SF1">
    <property type="entry name" value="ZN(II)2CYS6 TRANSCRIPTION FACTOR (EUROFUNG)"/>
    <property type="match status" value="1"/>
</dbReference>
<feature type="domain" description="Zn(2)-C6 fungal-type" evidence="4">
    <location>
        <begin position="28"/>
        <end position="58"/>
    </location>
</feature>
<dbReference type="GO" id="GO:0000981">
    <property type="term" value="F:DNA-binding transcription factor activity, RNA polymerase II-specific"/>
    <property type="evidence" value="ECO:0007669"/>
    <property type="project" value="InterPro"/>
</dbReference>
<feature type="compositionally biased region" description="Polar residues" evidence="3">
    <location>
        <begin position="952"/>
        <end position="968"/>
    </location>
</feature>
<dbReference type="GO" id="GO:0003677">
    <property type="term" value="F:DNA binding"/>
    <property type="evidence" value="ECO:0007669"/>
    <property type="project" value="InterPro"/>
</dbReference>
<dbReference type="SMART" id="SM00066">
    <property type="entry name" value="GAL4"/>
    <property type="match status" value="1"/>
</dbReference>